<dbReference type="WBParaSite" id="DME_0000467601-mRNA-1">
    <property type="protein sequence ID" value="DME_0000467601-mRNA-1"/>
    <property type="gene ID" value="DME_0000467601"/>
</dbReference>
<name>A0A0N4UBS3_DRAME</name>
<accession>A0A0N4UBS3</accession>
<evidence type="ECO:0000313" key="2">
    <source>
        <dbReference type="EMBL" id="VDN58586.1"/>
    </source>
</evidence>
<dbReference type="EMBL" id="UYYG01001169">
    <property type="protein sequence ID" value="VDN58586.1"/>
    <property type="molecule type" value="Genomic_DNA"/>
</dbReference>
<feature type="transmembrane region" description="Helical" evidence="1">
    <location>
        <begin position="118"/>
        <end position="138"/>
    </location>
</feature>
<dbReference type="GO" id="GO:0070765">
    <property type="term" value="C:gamma-secretase complex"/>
    <property type="evidence" value="ECO:0007669"/>
    <property type="project" value="TreeGrafter"/>
</dbReference>
<proteinExistence type="predicted"/>
<feature type="transmembrane region" description="Helical" evidence="1">
    <location>
        <begin position="178"/>
        <end position="197"/>
    </location>
</feature>
<dbReference type="GO" id="GO:0016485">
    <property type="term" value="P:protein processing"/>
    <property type="evidence" value="ECO:0007669"/>
    <property type="project" value="InterPro"/>
</dbReference>
<feature type="transmembrane region" description="Helical" evidence="1">
    <location>
        <begin position="203"/>
        <end position="219"/>
    </location>
</feature>
<protein>
    <submittedName>
        <fullName evidence="5">DUF998 domain-containing protein</fullName>
    </submittedName>
</protein>
<keyword evidence="1" id="KW-0812">Transmembrane</keyword>
<feature type="transmembrane region" description="Helical" evidence="1">
    <location>
        <begin position="42"/>
        <end position="61"/>
    </location>
</feature>
<feature type="transmembrane region" description="Helical" evidence="1">
    <location>
        <begin position="93"/>
        <end position="111"/>
    </location>
</feature>
<dbReference type="GO" id="GO:0055074">
    <property type="term" value="P:calcium ion homeostasis"/>
    <property type="evidence" value="ECO:0007669"/>
    <property type="project" value="TreeGrafter"/>
</dbReference>
<gene>
    <name evidence="2" type="ORF">DME_LOCUS8559</name>
</gene>
<evidence type="ECO:0000256" key="1">
    <source>
        <dbReference type="SAM" id="Phobius"/>
    </source>
</evidence>
<evidence type="ECO:0000313" key="4">
    <source>
        <dbReference type="Proteomes" id="UP000274756"/>
    </source>
</evidence>
<keyword evidence="4" id="KW-1185">Reference proteome</keyword>
<dbReference type="InterPro" id="IPR001108">
    <property type="entry name" value="Peptidase_A22A"/>
</dbReference>
<keyword evidence="1" id="KW-1133">Transmembrane helix</keyword>
<keyword evidence="1" id="KW-0472">Membrane</keyword>
<dbReference type="STRING" id="318479.A0A0N4UBS3"/>
<evidence type="ECO:0000313" key="5">
    <source>
        <dbReference type="WBParaSite" id="DME_0000467601-mRNA-1"/>
    </source>
</evidence>
<dbReference type="PANTHER" id="PTHR10202:SF25">
    <property type="entry name" value="PRESENILIN SPE-4"/>
    <property type="match status" value="1"/>
</dbReference>
<dbReference type="GO" id="GO:0006509">
    <property type="term" value="P:membrane protein ectodomain proteolysis"/>
    <property type="evidence" value="ECO:0007669"/>
    <property type="project" value="TreeGrafter"/>
</dbReference>
<dbReference type="Proteomes" id="UP000038040">
    <property type="component" value="Unplaced"/>
</dbReference>
<reference evidence="2 4" key="2">
    <citation type="submission" date="2018-11" db="EMBL/GenBank/DDBJ databases">
        <authorList>
            <consortium name="Pathogen Informatics"/>
        </authorList>
    </citation>
    <scope>NUCLEOTIDE SEQUENCE [LARGE SCALE GENOMIC DNA]</scope>
</reference>
<dbReference type="AlphaFoldDB" id="A0A0N4UBS3"/>
<dbReference type="GO" id="GO:0007219">
    <property type="term" value="P:Notch signaling pathway"/>
    <property type="evidence" value="ECO:0007669"/>
    <property type="project" value="TreeGrafter"/>
</dbReference>
<evidence type="ECO:0000313" key="3">
    <source>
        <dbReference type="Proteomes" id="UP000038040"/>
    </source>
</evidence>
<dbReference type="GO" id="GO:0042500">
    <property type="term" value="F:aspartic endopeptidase activity, intramembrane cleaving"/>
    <property type="evidence" value="ECO:0007669"/>
    <property type="project" value="InterPro"/>
</dbReference>
<dbReference type="GO" id="GO:0034205">
    <property type="term" value="P:amyloid-beta formation"/>
    <property type="evidence" value="ECO:0007669"/>
    <property type="project" value="TreeGrafter"/>
</dbReference>
<organism evidence="3 5">
    <name type="scientific">Dracunculus medinensis</name>
    <name type="common">Guinea worm</name>
    <dbReference type="NCBI Taxonomy" id="318479"/>
    <lineage>
        <taxon>Eukaryota</taxon>
        <taxon>Metazoa</taxon>
        <taxon>Ecdysozoa</taxon>
        <taxon>Nematoda</taxon>
        <taxon>Chromadorea</taxon>
        <taxon>Rhabditida</taxon>
        <taxon>Spirurina</taxon>
        <taxon>Dracunculoidea</taxon>
        <taxon>Dracunculidae</taxon>
        <taxon>Dracunculus</taxon>
    </lineage>
</organism>
<sequence length="229" mass="26923">MHKFFNFNNHQAKKQKQLIEEDEKFSFASTYWTKQLKQANSLLFPVTINMVLTLFLWIGIYDGNSDSISHYMLNAAINRTTGNEIIDGLVNGIGYLAIIAVISFTLLFMALHNFTRFVHFWLYASCIAILFGIFAIFLNDVFKKLNWNGTQTYFIIFPLVMLYGITGLFAFFTRNVPLFIHQFYVICNCSLVSLFYLRTFPIYTTWFVLIYIIVWGEFIQKKELFKNFQ</sequence>
<dbReference type="OrthoDB" id="20287at2759"/>
<reference evidence="5" key="1">
    <citation type="submission" date="2017-02" db="UniProtKB">
        <authorList>
            <consortium name="WormBaseParasite"/>
        </authorList>
    </citation>
    <scope>IDENTIFICATION</scope>
</reference>
<dbReference type="PANTHER" id="PTHR10202">
    <property type="entry name" value="PRESENILIN"/>
    <property type="match status" value="1"/>
</dbReference>
<dbReference type="Proteomes" id="UP000274756">
    <property type="component" value="Unassembled WGS sequence"/>
</dbReference>
<dbReference type="Pfam" id="PF01080">
    <property type="entry name" value="Presenilin"/>
    <property type="match status" value="1"/>
</dbReference>
<feature type="transmembrane region" description="Helical" evidence="1">
    <location>
        <begin position="150"/>
        <end position="171"/>
    </location>
</feature>